<dbReference type="RefSeq" id="XP_060357796.1">
    <property type="nucleotide sequence ID" value="XM_060509688.1"/>
</dbReference>
<evidence type="ECO:0000313" key="3">
    <source>
        <dbReference type="Proteomes" id="UP001244207"/>
    </source>
</evidence>
<proteinExistence type="predicted"/>
<evidence type="ECO:0000256" key="1">
    <source>
        <dbReference type="SAM" id="Phobius"/>
    </source>
</evidence>
<comment type="caution">
    <text evidence="2">The sequence shown here is derived from an EMBL/GenBank/DDBJ whole genome shotgun (WGS) entry which is preliminary data.</text>
</comment>
<dbReference type="Proteomes" id="UP001244207">
    <property type="component" value="Unassembled WGS sequence"/>
</dbReference>
<protein>
    <submittedName>
        <fullName evidence="2">Uncharacterized protein</fullName>
    </submittedName>
</protein>
<dbReference type="AlphaFoldDB" id="A0AAD8U5I6"/>
<accession>A0AAD8U5I6</accession>
<keyword evidence="1" id="KW-0812">Transmembrane</keyword>
<reference evidence="2" key="1">
    <citation type="submission" date="2021-12" db="EMBL/GenBank/DDBJ databases">
        <title>Comparative genomics, transcriptomics and evolutionary studies reveal genomic signatures of adaptation to plant cell wall in hemibiotrophic fungi.</title>
        <authorList>
            <consortium name="DOE Joint Genome Institute"/>
            <person name="Baroncelli R."/>
            <person name="Diaz J.F."/>
            <person name="Benocci T."/>
            <person name="Peng M."/>
            <person name="Battaglia E."/>
            <person name="Haridas S."/>
            <person name="Andreopoulos W."/>
            <person name="Labutti K."/>
            <person name="Pangilinan J."/>
            <person name="Floch G.L."/>
            <person name="Makela M.R."/>
            <person name="Henrissat B."/>
            <person name="Grigoriev I.V."/>
            <person name="Crouch J.A."/>
            <person name="De Vries R.P."/>
            <person name="Sukno S.A."/>
            <person name="Thon M.R."/>
        </authorList>
    </citation>
    <scope>NUCLEOTIDE SEQUENCE</scope>
    <source>
        <strain evidence="2">CBS 112980</strain>
    </source>
</reference>
<sequence length="85" mass="9433">MMFLWNVSRTSSLVRVSRMVMGLIKIVLLGWSMLRLMFGQGRGRTRLMFEVDGVLRLGQTVGLIVWSFPDSQGTGERSGLGASVV</sequence>
<feature type="transmembrane region" description="Helical" evidence="1">
    <location>
        <begin position="20"/>
        <end position="38"/>
    </location>
</feature>
<gene>
    <name evidence="2" type="ORF">BDZ83DRAFT_643688</name>
</gene>
<dbReference type="GeneID" id="85393587"/>
<name>A0AAD8U5I6_GLOAC</name>
<evidence type="ECO:0000313" key="2">
    <source>
        <dbReference type="EMBL" id="KAK1706290.1"/>
    </source>
</evidence>
<organism evidence="2 3">
    <name type="scientific">Glomerella acutata</name>
    <name type="common">Colletotrichum acutatum</name>
    <dbReference type="NCBI Taxonomy" id="27357"/>
    <lineage>
        <taxon>Eukaryota</taxon>
        <taxon>Fungi</taxon>
        <taxon>Dikarya</taxon>
        <taxon>Ascomycota</taxon>
        <taxon>Pezizomycotina</taxon>
        <taxon>Sordariomycetes</taxon>
        <taxon>Hypocreomycetidae</taxon>
        <taxon>Glomerellales</taxon>
        <taxon>Glomerellaceae</taxon>
        <taxon>Colletotrichum</taxon>
        <taxon>Colletotrichum acutatum species complex</taxon>
    </lineage>
</organism>
<keyword evidence="1" id="KW-0472">Membrane</keyword>
<keyword evidence="1" id="KW-1133">Transmembrane helix</keyword>
<dbReference type="EMBL" id="JAHMHS010000228">
    <property type="protein sequence ID" value="KAK1706290.1"/>
    <property type="molecule type" value="Genomic_DNA"/>
</dbReference>
<keyword evidence="3" id="KW-1185">Reference proteome</keyword>